<dbReference type="EMBL" id="FMWL01000003">
    <property type="protein sequence ID" value="SCZ77836.1"/>
    <property type="molecule type" value="Genomic_DNA"/>
</dbReference>
<accession>A0A1G5RUY8</accession>
<sequence length="156" mass="17257">MDMIIGIGDYGIIDQPGDRLVTHALASCVAVTFFSQTPKVAAMVHIALPEPPEGQLAPEKPGYYATTGLPLLMKRLRQQYGCRLETMKIHMVGGADSVRKRDAFKIGDRNIEKIHEILRANGLRVSGEELRGTVSRTVVLDLESDAMTIHYQRIVV</sequence>
<dbReference type="PANTHER" id="PTHR35147">
    <property type="entry name" value="CHEMORECEPTOR GLUTAMINE DEAMIDASE CHED-RELATED"/>
    <property type="match status" value="1"/>
</dbReference>
<evidence type="ECO:0000256" key="2">
    <source>
        <dbReference type="ARBA" id="ARBA00022801"/>
    </source>
</evidence>
<dbReference type="PANTHER" id="PTHR35147:SF1">
    <property type="entry name" value="CHEMORECEPTOR GLUTAMINE DEAMIDASE CHED-RELATED"/>
    <property type="match status" value="1"/>
</dbReference>
<protein>
    <submittedName>
        <fullName evidence="3">Chemotaxis protein CheD</fullName>
    </submittedName>
</protein>
<dbReference type="InterPro" id="IPR005659">
    <property type="entry name" value="Chemorcpt_Glu_NH3ase_CheD"/>
</dbReference>
<dbReference type="Gene3D" id="3.30.1330.200">
    <property type="match status" value="1"/>
</dbReference>
<keyword evidence="2" id="KW-0378">Hydrolase</keyword>
<dbReference type="Proteomes" id="UP000199208">
    <property type="component" value="Unassembled WGS sequence"/>
</dbReference>
<dbReference type="InterPro" id="IPR011324">
    <property type="entry name" value="Cytotoxic_necrot_fac-like_cat"/>
</dbReference>
<keyword evidence="4" id="KW-1185">Reference proteome</keyword>
<evidence type="ECO:0000256" key="1">
    <source>
        <dbReference type="ARBA" id="ARBA00022500"/>
    </source>
</evidence>
<keyword evidence="1" id="KW-0145">Chemotaxis</keyword>
<evidence type="ECO:0000313" key="3">
    <source>
        <dbReference type="EMBL" id="SCZ77836.1"/>
    </source>
</evidence>
<dbReference type="RefSeq" id="WP_092589757.1">
    <property type="nucleotide sequence ID" value="NZ_FMWL01000003.1"/>
</dbReference>
<dbReference type="SUPFAM" id="SSF64438">
    <property type="entry name" value="CNF1/YfiH-like putative cysteine hydrolases"/>
    <property type="match status" value="1"/>
</dbReference>
<evidence type="ECO:0000313" key="4">
    <source>
        <dbReference type="Proteomes" id="UP000199208"/>
    </source>
</evidence>
<dbReference type="CDD" id="cd16352">
    <property type="entry name" value="CheD"/>
    <property type="match status" value="1"/>
</dbReference>
<dbReference type="Pfam" id="PF03975">
    <property type="entry name" value="CheD"/>
    <property type="match status" value="1"/>
</dbReference>
<dbReference type="GO" id="GO:0050568">
    <property type="term" value="F:protein-glutamine glutaminase activity"/>
    <property type="evidence" value="ECO:0007669"/>
    <property type="project" value="InterPro"/>
</dbReference>
<organism evidence="3 4">
    <name type="scientific">Acidaminobacter hydrogenoformans DSM 2784</name>
    <dbReference type="NCBI Taxonomy" id="1120920"/>
    <lineage>
        <taxon>Bacteria</taxon>
        <taxon>Bacillati</taxon>
        <taxon>Bacillota</taxon>
        <taxon>Clostridia</taxon>
        <taxon>Peptostreptococcales</taxon>
        <taxon>Acidaminobacteraceae</taxon>
        <taxon>Acidaminobacter</taxon>
    </lineage>
</organism>
<dbReference type="AlphaFoldDB" id="A0A1G5RUY8"/>
<dbReference type="STRING" id="1120920.SAMN03080599_00971"/>
<gene>
    <name evidence="3" type="ORF">SAMN03080599_00971</name>
</gene>
<dbReference type="InterPro" id="IPR038592">
    <property type="entry name" value="CheD-like_sf"/>
</dbReference>
<dbReference type="GO" id="GO:0006935">
    <property type="term" value="P:chemotaxis"/>
    <property type="evidence" value="ECO:0007669"/>
    <property type="project" value="UniProtKB-KW"/>
</dbReference>
<dbReference type="OrthoDB" id="9807202at2"/>
<proteinExistence type="predicted"/>
<reference evidence="3 4" key="1">
    <citation type="submission" date="2016-10" db="EMBL/GenBank/DDBJ databases">
        <authorList>
            <person name="de Groot N.N."/>
        </authorList>
    </citation>
    <scope>NUCLEOTIDE SEQUENCE [LARGE SCALE GENOMIC DNA]</scope>
    <source>
        <strain evidence="3 4">DSM 2784</strain>
    </source>
</reference>
<name>A0A1G5RUY8_9FIRM</name>